<keyword evidence="5" id="KW-0411">Iron-sulfur</keyword>
<dbReference type="PROSITE" id="PS51918">
    <property type="entry name" value="RADICAL_SAM"/>
    <property type="match status" value="1"/>
</dbReference>
<dbReference type="SFLD" id="SFLDG01067">
    <property type="entry name" value="SPASM/twitch_domain_containing"/>
    <property type="match status" value="1"/>
</dbReference>
<dbReference type="Gene3D" id="3.20.20.70">
    <property type="entry name" value="Aldolase class I"/>
    <property type="match status" value="1"/>
</dbReference>
<evidence type="ECO:0000259" key="6">
    <source>
        <dbReference type="PROSITE" id="PS51918"/>
    </source>
</evidence>
<feature type="domain" description="Radical SAM core" evidence="6">
    <location>
        <begin position="44"/>
        <end position="261"/>
    </location>
</feature>
<evidence type="ECO:0000313" key="7">
    <source>
        <dbReference type="EMBL" id="OLQ69315.1"/>
    </source>
</evidence>
<comment type="cofactor">
    <cofactor evidence="1">
        <name>[4Fe-4S] cluster</name>
        <dbReference type="ChEBI" id="CHEBI:49883"/>
    </cofactor>
</comment>
<dbReference type="Pfam" id="PF04055">
    <property type="entry name" value="Radical_SAM"/>
    <property type="match status" value="1"/>
</dbReference>
<evidence type="ECO:0000256" key="5">
    <source>
        <dbReference type="ARBA" id="ARBA00023014"/>
    </source>
</evidence>
<evidence type="ECO:0000313" key="8">
    <source>
        <dbReference type="Proteomes" id="UP000186905"/>
    </source>
</evidence>
<comment type="caution">
    <text evidence="7">The sequence shown here is derived from an EMBL/GenBank/DDBJ whole genome shotgun (WGS) entry which is preliminary data.</text>
</comment>
<dbReference type="InterPro" id="IPR050377">
    <property type="entry name" value="Radical_SAM_PqqE_MftC-like"/>
</dbReference>
<dbReference type="GO" id="GO:0003824">
    <property type="term" value="F:catalytic activity"/>
    <property type="evidence" value="ECO:0007669"/>
    <property type="project" value="InterPro"/>
</dbReference>
<dbReference type="InterPro" id="IPR013785">
    <property type="entry name" value="Aldolase_TIM"/>
</dbReference>
<dbReference type="SUPFAM" id="SSF102114">
    <property type="entry name" value="Radical SAM enzymes"/>
    <property type="match status" value="1"/>
</dbReference>
<dbReference type="Proteomes" id="UP000186905">
    <property type="component" value="Unassembled WGS sequence"/>
</dbReference>
<dbReference type="RefSeq" id="WP_075768241.1">
    <property type="nucleotide sequence ID" value="NZ_MJIL01000101.1"/>
</dbReference>
<sequence>MPLFSKDQIKQLEPIDWVADPLKAARTTMKKYGLWNINQQMGSRWPIACVAVEITQRCNLDCTLCYLSEHSESIHDLPLDEVMRRIEQVYRYYGKNTDIQVTGGEPTLRKPDELCAIIARIRKLGMRATLMTNGIRASRSLLEKLCRVGLTDVAFHVDTTQQRKGYDTELELNVVRRTYLDKVKGLPLSVMFNTTLHEGNYHEIPELVRFFCAHATQLRTASFQLQADTGRGTLTTRADDITLKNTVERINQGSGTVLNFDAVQAGHPNCNRYALALVINNQAHNFYDDNRLFGQVLRTSKTVNWQRNQPVQSVYRFGLWLLKHPSIALRLAVWGSRRLWQLKRALITSRGKATTLSFIVHNFMDASQLDQERVACCVFNTMTRDGPISMCLHNAKRDGFIHQAIQTSEGKYWSPVTGSLSGTEQIIKVIPVDQLPSRFLRGRSRTIN</sequence>
<dbReference type="OrthoDB" id="9792276at2"/>
<evidence type="ECO:0000256" key="1">
    <source>
        <dbReference type="ARBA" id="ARBA00001966"/>
    </source>
</evidence>
<dbReference type="InterPro" id="IPR007197">
    <property type="entry name" value="rSAM"/>
</dbReference>
<dbReference type="PANTHER" id="PTHR11228:SF7">
    <property type="entry name" value="PQQA PEPTIDE CYCLASE"/>
    <property type="match status" value="1"/>
</dbReference>
<keyword evidence="3" id="KW-0479">Metal-binding</keyword>
<evidence type="ECO:0000256" key="4">
    <source>
        <dbReference type="ARBA" id="ARBA00023004"/>
    </source>
</evidence>
<dbReference type="PANTHER" id="PTHR11228">
    <property type="entry name" value="RADICAL SAM DOMAIN PROTEIN"/>
    <property type="match status" value="1"/>
</dbReference>
<dbReference type="SFLD" id="SFLDS00029">
    <property type="entry name" value="Radical_SAM"/>
    <property type="match status" value="1"/>
</dbReference>
<dbReference type="GO" id="GO:0051536">
    <property type="term" value="F:iron-sulfur cluster binding"/>
    <property type="evidence" value="ECO:0007669"/>
    <property type="project" value="UniProtKB-KW"/>
</dbReference>
<dbReference type="CDD" id="cd01335">
    <property type="entry name" value="Radical_SAM"/>
    <property type="match status" value="1"/>
</dbReference>
<gene>
    <name evidence="7" type="ORF">BIT28_20250</name>
</gene>
<accession>A0A1Q9G5T6</accession>
<evidence type="ECO:0000256" key="3">
    <source>
        <dbReference type="ARBA" id="ARBA00022723"/>
    </source>
</evidence>
<keyword evidence="4" id="KW-0408">Iron</keyword>
<protein>
    <recommendedName>
        <fullName evidence="6">Radical SAM core domain-containing protein</fullName>
    </recommendedName>
</protein>
<dbReference type="InterPro" id="IPR058240">
    <property type="entry name" value="rSAM_sf"/>
</dbReference>
<proteinExistence type="predicted"/>
<dbReference type="GO" id="GO:0046872">
    <property type="term" value="F:metal ion binding"/>
    <property type="evidence" value="ECO:0007669"/>
    <property type="project" value="UniProtKB-KW"/>
</dbReference>
<dbReference type="AlphaFoldDB" id="A0A1Q9G5T6"/>
<keyword evidence="2" id="KW-0949">S-adenosyl-L-methionine</keyword>
<name>A0A1Q9G5T6_9GAMM</name>
<reference evidence="7 8" key="1">
    <citation type="submission" date="2016-09" db="EMBL/GenBank/DDBJ databases">
        <title>Photobacterium proteolyticum sp. nov. a protease producing bacterium isolated from ocean sediments of Laizhou Bay.</title>
        <authorList>
            <person name="Li Y."/>
        </authorList>
    </citation>
    <scope>NUCLEOTIDE SEQUENCE [LARGE SCALE GENOMIC DNA]</scope>
    <source>
        <strain evidence="7 8">13-12</strain>
    </source>
</reference>
<dbReference type="EMBL" id="MJIL01000101">
    <property type="protein sequence ID" value="OLQ69315.1"/>
    <property type="molecule type" value="Genomic_DNA"/>
</dbReference>
<organism evidence="7 8">
    <name type="scientific">Photobacterium proteolyticum</name>
    <dbReference type="NCBI Taxonomy" id="1903952"/>
    <lineage>
        <taxon>Bacteria</taxon>
        <taxon>Pseudomonadati</taxon>
        <taxon>Pseudomonadota</taxon>
        <taxon>Gammaproteobacteria</taxon>
        <taxon>Vibrionales</taxon>
        <taxon>Vibrionaceae</taxon>
        <taxon>Photobacterium</taxon>
    </lineage>
</organism>
<evidence type="ECO:0000256" key="2">
    <source>
        <dbReference type="ARBA" id="ARBA00022691"/>
    </source>
</evidence>
<keyword evidence="8" id="KW-1185">Reference proteome</keyword>